<evidence type="ECO:0000256" key="1">
    <source>
        <dbReference type="SAM" id="MobiDB-lite"/>
    </source>
</evidence>
<feature type="compositionally biased region" description="Low complexity" evidence="1">
    <location>
        <begin position="89"/>
        <end position="101"/>
    </location>
</feature>
<dbReference type="InterPro" id="IPR037056">
    <property type="entry name" value="RNase_H1_N_sf"/>
</dbReference>
<dbReference type="Proteomes" id="UP001218188">
    <property type="component" value="Unassembled WGS sequence"/>
</dbReference>
<organism evidence="2 3">
    <name type="scientific">Mycena alexandri</name>
    <dbReference type="NCBI Taxonomy" id="1745969"/>
    <lineage>
        <taxon>Eukaryota</taxon>
        <taxon>Fungi</taxon>
        <taxon>Dikarya</taxon>
        <taxon>Basidiomycota</taxon>
        <taxon>Agaricomycotina</taxon>
        <taxon>Agaricomycetes</taxon>
        <taxon>Agaricomycetidae</taxon>
        <taxon>Agaricales</taxon>
        <taxon>Marasmiineae</taxon>
        <taxon>Mycenaceae</taxon>
        <taxon>Mycena</taxon>
    </lineage>
</organism>
<reference evidence="2" key="1">
    <citation type="submission" date="2023-03" db="EMBL/GenBank/DDBJ databases">
        <title>Massive genome expansion in bonnet fungi (Mycena s.s.) driven by repeated elements and novel gene families across ecological guilds.</title>
        <authorList>
            <consortium name="Lawrence Berkeley National Laboratory"/>
            <person name="Harder C.B."/>
            <person name="Miyauchi S."/>
            <person name="Viragh M."/>
            <person name="Kuo A."/>
            <person name="Thoen E."/>
            <person name="Andreopoulos B."/>
            <person name="Lu D."/>
            <person name="Skrede I."/>
            <person name="Drula E."/>
            <person name="Henrissat B."/>
            <person name="Morin E."/>
            <person name="Kohler A."/>
            <person name="Barry K."/>
            <person name="LaButti K."/>
            <person name="Morin E."/>
            <person name="Salamov A."/>
            <person name="Lipzen A."/>
            <person name="Mereny Z."/>
            <person name="Hegedus B."/>
            <person name="Baldrian P."/>
            <person name="Stursova M."/>
            <person name="Weitz H."/>
            <person name="Taylor A."/>
            <person name="Grigoriev I.V."/>
            <person name="Nagy L.G."/>
            <person name="Martin F."/>
            <person name="Kauserud H."/>
        </authorList>
    </citation>
    <scope>NUCLEOTIDE SEQUENCE</scope>
    <source>
        <strain evidence="2">CBHHK200</strain>
    </source>
</reference>
<dbReference type="AlphaFoldDB" id="A0AAD6X9Q8"/>
<feature type="compositionally biased region" description="Pro residues" evidence="1">
    <location>
        <begin position="58"/>
        <end position="82"/>
    </location>
</feature>
<gene>
    <name evidence="2" type="ORF">C8F04DRAFT_1178205</name>
</gene>
<evidence type="ECO:0000313" key="2">
    <source>
        <dbReference type="EMBL" id="KAJ7040101.1"/>
    </source>
</evidence>
<comment type="caution">
    <text evidence="2">The sequence shown here is derived from an EMBL/GenBank/DDBJ whole genome shotgun (WGS) entry which is preliminary data.</text>
</comment>
<name>A0AAD6X9Q8_9AGAR</name>
<accession>A0AAD6X9Q8</accession>
<evidence type="ECO:0000313" key="3">
    <source>
        <dbReference type="Proteomes" id="UP001218188"/>
    </source>
</evidence>
<dbReference type="Gene3D" id="3.40.970.10">
    <property type="entry name" value="Ribonuclease H1, N-terminal domain"/>
    <property type="match status" value="1"/>
</dbReference>
<feature type="region of interest" description="Disordered" evidence="1">
    <location>
        <begin position="58"/>
        <end position="103"/>
    </location>
</feature>
<protein>
    <submittedName>
        <fullName evidence="2">Uncharacterized protein</fullName>
    </submittedName>
</protein>
<keyword evidence="3" id="KW-1185">Reference proteome</keyword>
<dbReference type="EMBL" id="JARJCM010000023">
    <property type="protein sequence ID" value="KAJ7040101.1"/>
    <property type="molecule type" value="Genomic_DNA"/>
</dbReference>
<sequence length="299" mass="32492">MAGQLPVYDLDEIFATMTLDELAVVRSPRALPRGQSFLHTPHQARLISSCSKEPIFPSAPPPYSPRSSPPSLPAASTPPPAPAVRHVIPRSPRSPSTPSAKSKPRAYVVFRGRSIGVFDHWSAFNYVFAHYADHHIPRPQAERAVSGFRFGIHQGYPTHERADAAFALAQANGWTYCGDAWTATPVASSHAPLPVTNEEGRRESDALLLRDPADPWYIVYAGVNPGVFPTLCVVASPVSKFTRSTNGLYFSVACALNVLGICGSAHQKAPSFAVARTRFEDARERGEVRVCRARVDVGP</sequence>
<proteinExistence type="predicted"/>